<keyword evidence="9" id="KW-1185">Reference proteome</keyword>
<dbReference type="SUPFAM" id="SSF103473">
    <property type="entry name" value="MFS general substrate transporter"/>
    <property type="match status" value="1"/>
</dbReference>
<gene>
    <name evidence="8" type="ORF">P171DRAFT_396134</name>
</gene>
<proteinExistence type="predicted"/>
<feature type="transmembrane region" description="Helical" evidence="6">
    <location>
        <begin position="165"/>
        <end position="185"/>
    </location>
</feature>
<feature type="transmembrane region" description="Helical" evidence="6">
    <location>
        <begin position="308"/>
        <end position="329"/>
    </location>
</feature>
<dbReference type="OrthoDB" id="10021397at2759"/>
<feature type="compositionally biased region" description="Basic and acidic residues" evidence="5">
    <location>
        <begin position="9"/>
        <end position="31"/>
    </location>
</feature>
<evidence type="ECO:0000256" key="4">
    <source>
        <dbReference type="ARBA" id="ARBA00023136"/>
    </source>
</evidence>
<dbReference type="PANTHER" id="PTHR23501:SF201">
    <property type="entry name" value="MFS AFLATOXIN EFFLUX PUMP"/>
    <property type="match status" value="1"/>
</dbReference>
<feature type="transmembrane region" description="Helical" evidence="6">
    <location>
        <begin position="507"/>
        <end position="525"/>
    </location>
</feature>
<dbReference type="PANTHER" id="PTHR23501">
    <property type="entry name" value="MAJOR FACILITATOR SUPERFAMILY"/>
    <property type="match status" value="1"/>
</dbReference>
<dbReference type="InterPro" id="IPR020846">
    <property type="entry name" value="MFS_dom"/>
</dbReference>
<dbReference type="Proteomes" id="UP000799764">
    <property type="component" value="Unassembled WGS sequence"/>
</dbReference>
<evidence type="ECO:0000256" key="2">
    <source>
        <dbReference type="ARBA" id="ARBA00022692"/>
    </source>
</evidence>
<organism evidence="8 9">
    <name type="scientific">Karstenula rhodostoma CBS 690.94</name>
    <dbReference type="NCBI Taxonomy" id="1392251"/>
    <lineage>
        <taxon>Eukaryota</taxon>
        <taxon>Fungi</taxon>
        <taxon>Dikarya</taxon>
        <taxon>Ascomycota</taxon>
        <taxon>Pezizomycotina</taxon>
        <taxon>Dothideomycetes</taxon>
        <taxon>Pleosporomycetidae</taxon>
        <taxon>Pleosporales</taxon>
        <taxon>Massarineae</taxon>
        <taxon>Didymosphaeriaceae</taxon>
        <taxon>Karstenula</taxon>
    </lineage>
</organism>
<keyword evidence="4 6" id="KW-0472">Membrane</keyword>
<dbReference type="FunFam" id="1.20.1250.20:FF:000196">
    <property type="entry name" value="MFS toxin efflux pump (AflT)"/>
    <property type="match status" value="1"/>
</dbReference>
<feature type="transmembrane region" description="Helical" evidence="6">
    <location>
        <begin position="369"/>
        <end position="389"/>
    </location>
</feature>
<feature type="transmembrane region" description="Helical" evidence="6">
    <location>
        <begin position="341"/>
        <end position="362"/>
    </location>
</feature>
<dbReference type="InterPro" id="IPR011701">
    <property type="entry name" value="MFS"/>
</dbReference>
<feature type="region of interest" description="Disordered" evidence="5">
    <location>
        <begin position="1"/>
        <end position="33"/>
    </location>
</feature>
<dbReference type="InterPro" id="IPR036259">
    <property type="entry name" value="MFS_trans_sf"/>
</dbReference>
<dbReference type="GO" id="GO:0022857">
    <property type="term" value="F:transmembrane transporter activity"/>
    <property type="evidence" value="ECO:0007669"/>
    <property type="project" value="InterPro"/>
</dbReference>
<name>A0A9P4P9X1_9PLEO</name>
<accession>A0A9P4P9X1</accession>
<dbReference type="PROSITE" id="PS50850">
    <property type="entry name" value="MFS"/>
    <property type="match status" value="1"/>
</dbReference>
<evidence type="ECO:0000256" key="1">
    <source>
        <dbReference type="ARBA" id="ARBA00004141"/>
    </source>
</evidence>
<comment type="caution">
    <text evidence="8">The sequence shown here is derived from an EMBL/GenBank/DDBJ whole genome shotgun (WGS) entry which is preliminary data.</text>
</comment>
<sequence>METTSNSKDVGRALENRTLSHEKTPQDRDDPQYPTPGRTWIIMGCLYLTMFLVALDKTILATAVPRITNDFNSLSDIGWYGSSYMLTLCAFQMFWGRIYTFYPVKVTFIAAVVVFEIGSALCGAAPSSPVLIVGRAIAGAGSAGISNGAIVVVIQITPLEKRPMFTGLIGAVFGIAGVVGPLLGGAFTEHVSWRWCFYINLPLGGLAIGVLILVLHLPSKIREQLTLLERFKRMDPIGTILFLPSIVCLLLALQWGGTTYAWSSWRIVLLLVLAGLLFIGFLAVQIWRPDTATLPMRILKQRTVAASALFAFTSQAGMIVVTYYIPIFFQALKNFSPMKSGVATIPFILSLVVGTILAGGLVQRIGYPAPFMILSAVILSIGVGLITTWPVDVNHSAWIGYQFLVGIGIGIGMQQPSMNAQIVLPKEDKTTGVSLMMFAQNFGGAIFLSVAQSVFTGELARQLTKIPGLHLSKSQVVEMGATSIRNMVPQQLISVFLEGYRTAICNTIYVALGLACFSLVPALLVEWKSVKQNKENQVEEDAAVECKSGEV</sequence>
<feature type="transmembrane region" description="Helical" evidence="6">
    <location>
        <begin position="77"/>
        <end position="95"/>
    </location>
</feature>
<feature type="transmembrane region" description="Helical" evidence="6">
    <location>
        <begin position="107"/>
        <end position="126"/>
    </location>
</feature>
<feature type="transmembrane region" description="Helical" evidence="6">
    <location>
        <begin position="40"/>
        <end position="65"/>
    </location>
</feature>
<reference evidence="8" key="1">
    <citation type="journal article" date="2020" name="Stud. Mycol.">
        <title>101 Dothideomycetes genomes: a test case for predicting lifestyles and emergence of pathogens.</title>
        <authorList>
            <person name="Haridas S."/>
            <person name="Albert R."/>
            <person name="Binder M."/>
            <person name="Bloem J."/>
            <person name="Labutti K."/>
            <person name="Salamov A."/>
            <person name="Andreopoulos B."/>
            <person name="Baker S."/>
            <person name="Barry K."/>
            <person name="Bills G."/>
            <person name="Bluhm B."/>
            <person name="Cannon C."/>
            <person name="Castanera R."/>
            <person name="Culley D."/>
            <person name="Daum C."/>
            <person name="Ezra D."/>
            <person name="Gonzalez J."/>
            <person name="Henrissat B."/>
            <person name="Kuo A."/>
            <person name="Liang C."/>
            <person name="Lipzen A."/>
            <person name="Lutzoni F."/>
            <person name="Magnuson J."/>
            <person name="Mondo S."/>
            <person name="Nolan M."/>
            <person name="Ohm R."/>
            <person name="Pangilinan J."/>
            <person name="Park H.-J."/>
            <person name="Ramirez L."/>
            <person name="Alfaro M."/>
            <person name="Sun H."/>
            <person name="Tritt A."/>
            <person name="Yoshinaga Y."/>
            <person name="Zwiers L.-H."/>
            <person name="Turgeon B."/>
            <person name="Goodwin S."/>
            <person name="Spatafora J."/>
            <person name="Crous P."/>
            <person name="Grigoriev I."/>
        </authorList>
    </citation>
    <scope>NUCLEOTIDE SEQUENCE</scope>
    <source>
        <strain evidence="8">CBS 690.94</strain>
    </source>
</reference>
<keyword evidence="2 6" id="KW-0812">Transmembrane</keyword>
<evidence type="ECO:0000313" key="8">
    <source>
        <dbReference type="EMBL" id="KAF2440027.1"/>
    </source>
</evidence>
<dbReference type="EMBL" id="MU001508">
    <property type="protein sequence ID" value="KAF2440027.1"/>
    <property type="molecule type" value="Genomic_DNA"/>
</dbReference>
<dbReference type="GO" id="GO:0005886">
    <property type="term" value="C:plasma membrane"/>
    <property type="evidence" value="ECO:0007669"/>
    <property type="project" value="TreeGrafter"/>
</dbReference>
<feature type="transmembrane region" description="Helical" evidence="6">
    <location>
        <begin position="267"/>
        <end position="287"/>
    </location>
</feature>
<dbReference type="CDD" id="cd17502">
    <property type="entry name" value="MFS_Azr1_MDR_like"/>
    <property type="match status" value="1"/>
</dbReference>
<feature type="transmembrane region" description="Helical" evidence="6">
    <location>
        <begin position="197"/>
        <end position="217"/>
    </location>
</feature>
<comment type="subcellular location">
    <subcellularLocation>
        <location evidence="1">Membrane</location>
        <topology evidence="1">Multi-pass membrane protein</topology>
    </subcellularLocation>
</comment>
<dbReference type="Gene3D" id="1.20.1720.10">
    <property type="entry name" value="Multidrug resistance protein D"/>
    <property type="match status" value="1"/>
</dbReference>
<feature type="transmembrane region" description="Helical" evidence="6">
    <location>
        <begin position="395"/>
        <end position="413"/>
    </location>
</feature>
<evidence type="ECO:0000313" key="9">
    <source>
        <dbReference type="Proteomes" id="UP000799764"/>
    </source>
</evidence>
<dbReference type="Pfam" id="PF07690">
    <property type="entry name" value="MFS_1"/>
    <property type="match status" value="1"/>
</dbReference>
<feature type="transmembrane region" description="Helical" evidence="6">
    <location>
        <begin position="132"/>
        <end position="153"/>
    </location>
</feature>
<dbReference type="Gene3D" id="1.20.1250.20">
    <property type="entry name" value="MFS general substrate transporter like domains"/>
    <property type="match status" value="1"/>
</dbReference>
<evidence type="ECO:0000256" key="6">
    <source>
        <dbReference type="SAM" id="Phobius"/>
    </source>
</evidence>
<evidence type="ECO:0000259" key="7">
    <source>
        <dbReference type="PROSITE" id="PS50850"/>
    </source>
</evidence>
<evidence type="ECO:0000256" key="5">
    <source>
        <dbReference type="SAM" id="MobiDB-lite"/>
    </source>
</evidence>
<evidence type="ECO:0000256" key="3">
    <source>
        <dbReference type="ARBA" id="ARBA00022989"/>
    </source>
</evidence>
<dbReference type="FunFam" id="1.20.1720.10:FF:000012">
    <property type="entry name" value="MFS toxin efflux pump (AflT)"/>
    <property type="match status" value="1"/>
</dbReference>
<protein>
    <submittedName>
        <fullName evidence="8">Efflux pump antibiotic resistance protein</fullName>
    </submittedName>
</protein>
<dbReference type="AlphaFoldDB" id="A0A9P4P9X1"/>
<dbReference type="PRINTS" id="PR01036">
    <property type="entry name" value="TCRTETB"/>
</dbReference>
<keyword evidence="3 6" id="KW-1133">Transmembrane helix</keyword>
<feature type="transmembrane region" description="Helical" evidence="6">
    <location>
        <begin position="433"/>
        <end position="455"/>
    </location>
</feature>
<feature type="domain" description="Major facilitator superfamily (MFS) profile" evidence="7">
    <location>
        <begin position="42"/>
        <end position="530"/>
    </location>
</feature>
<feature type="transmembrane region" description="Helical" evidence="6">
    <location>
        <begin position="237"/>
        <end position="255"/>
    </location>
</feature>